<feature type="transmembrane region" description="Helical" evidence="3">
    <location>
        <begin position="491"/>
        <end position="509"/>
    </location>
</feature>
<evidence type="ECO:0000256" key="2">
    <source>
        <dbReference type="SAM" id="MobiDB-lite"/>
    </source>
</evidence>
<dbReference type="EMBL" id="PSZC01000039">
    <property type="protein sequence ID" value="PPJ31914.1"/>
    <property type="molecule type" value="Genomic_DNA"/>
</dbReference>
<organism evidence="5 6">
    <name type="scientific">Nocardia nova</name>
    <dbReference type="NCBI Taxonomy" id="37330"/>
    <lineage>
        <taxon>Bacteria</taxon>
        <taxon>Bacillati</taxon>
        <taxon>Actinomycetota</taxon>
        <taxon>Actinomycetes</taxon>
        <taxon>Mycobacteriales</taxon>
        <taxon>Nocardiaceae</taxon>
        <taxon>Nocardia</taxon>
    </lineage>
</organism>
<comment type="caution">
    <text evidence="5">The sequence shown here is derived from an EMBL/GenBank/DDBJ whole genome shotgun (WGS) entry which is preliminary data.</text>
</comment>
<evidence type="ECO:0000259" key="4">
    <source>
        <dbReference type="Pfam" id="PF10145"/>
    </source>
</evidence>
<feature type="non-terminal residue" evidence="5">
    <location>
        <position position="916"/>
    </location>
</feature>
<feature type="transmembrane region" description="Helical" evidence="3">
    <location>
        <begin position="516"/>
        <end position="535"/>
    </location>
</feature>
<keyword evidence="3" id="KW-1133">Transmembrane helix</keyword>
<proteinExistence type="predicted"/>
<protein>
    <recommendedName>
        <fullName evidence="4">Phage tail tape measure protein domain-containing protein</fullName>
    </recommendedName>
</protein>
<dbReference type="InterPro" id="IPR010090">
    <property type="entry name" value="Phage_tape_meas"/>
</dbReference>
<keyword evidence="1" id="KW-1188">Viral release from host cell</keyword>
<reference evidence="5 6" key="1">
    <citation type="submission" date="2018-02" db="EMBL/GenBank/DDBJ databases">
        <title>8 Nocardia nova and 1 Nocardia cyriacigeorgica strain used for evolution to TMP-SMX.</title>
        <authorList>
            <person name="Mehta H."/>
            <person name="Weng J."/>
            <person name="Shamoo Y."/>
        </authorList>
    </citation>
    <scope>NUCLEOTIDE SEQUENCE [LARGE SCALE GENOMIC DNA]</scope>
    <source>
        <strain evidence="5 6">MDA3139</strain>
    </source>
</reference>
<evidence type="ECO:0000313" key="6">
    <source>
        <dbReference type="Proteomes" id="UP000239874"/>
    </source>
</evidence>
<dbReference type="Pfam" id="PF10145">
    <property type="entry name" value="PhageMin_Tail"/>
    <property type="match status" value="1"/>
</dbReference>
<feature type="transmembrane region" description="Helical" evidence="3">
    <location>
        <begin position="573"/>
        <end position="592"/>
    </location>
</feature>
<feature type="region of interest" description="Disordered" evidence="2">
    <location>
        <begin position="113"/>
        <end position="140"/>
    </location>
</feature>
<evidence type="ECO:0000313" key="5">
    <source>
        <dbReference type="EMBL" id="PPJ31914.1"/>
    </source>
</evidence>
<feature type="compositionally biased region" description="Basic and acidic residues" evidence="2">
    <location>
        <begin position="117"/>
        <end position="130"/>
    </location>
</feature>
<keyword evidence="3" id="KW-0812">Transmembrane</keyword>
<dbReference type="PANTHER" id="PTHR37813:SF1">
    <property type="entry name" value="FELS-2 PROPHAGE PROTEIN"/>
    <property type="match status" value="1"/>
</dbReference>
<feature type="transmembrane region" description="Helical" evidence="3">
    <location>
        <begin position="541"/>
        <end position="561"/>
    </location>
</feature>
<dbReference type="RefSeq" id="WP_181063741.1">
    <property type="nucleotide sequence ID" value="NZ_PSZC01000039.1"/>
</dbReference>
<gene>
    <name evidence="5" type="ORF">C5E45_33015</name>
</gene>
<evidence type="ECO:0000256" key="3">
    <source>
        <dbReference type="SAM" id="Phobius"/>
    </source>
</evidence>
<evidence type="ECO:0000256" key="1">
    <source>
        <dbReference type="ARBA" id="ARBA00022612"/>
    </source>
</evidence>
<dbReference type="AlphaFoldDB" id="A0A2S6ACT8"/>
<accession>A0A2S6ACT8</accession>
<dbReference type="PANTHER" id="PTHR37813">
    <property type="entry name" value="FELS-2 PROPHAGE PROTEIN"/>
    <property type="match status" value="1"/>
</dbReference>
<sequence>MPVIGYATMPIIPSMDGVSANISKMLTAPLQAAGRQAGQAAGQAAADGARAQAAAVEAATEKFEAARDRQAKADKALEVAELRLQELIDSGKAKQSQLVAAEGKVEELRRTATRTARAKERAEKDLKDAQDSTADSSDNAAGALSRLSSAVDGISGKAAGGAKDLAKMGIAAAGIGSAMGLASEAIDNAALNDKLAAQLGATPAMAKEFGDTAAQLYAGAWGDSLADVNDALKNVWQQGLVGADASQAQIKDTTATVLDLAKAFDVDVSGATAAVGTMLKNGLAPNAQAAMDILTRGFQTGADKGQDLLDTMVEYPTLFRALGISGEQAMGLISQAMNAGARNADQVADALKEFQLRAIDGSDTTANAYRTLGLDAEQMTAAMAAGGQSAAQGLDTVLDRLRGMTDPVQRNAAAVGLFGTKAEDLAGALFAMDPTTAVQGLGDVSGAAQKMSDTLNNNAATSLEQVKRSLQTGLTEALGNSAMWLQNNHDVALGLGIALGVLGGALVAAKVAGLGYAVAQGAIAAASGAGTAAITGNTLAMGAYAIASGVIRVATIAWTGVQWLLNAALSANPIGLVVLALAALAAGVVLAWQHSETFRDIVIGAWEGIKTAALWTWDNVLKPIFGWLGDAFKAAWDGAKAAGDGIAAAWQWISDKATAAKDWIVGAWNNVVDFVTGLPGRVRDAASGLWDGIKDSFRSAINWLISAWNNFQLGFDFTIPVINKHVSFTIGTPDLPLLAGGGIAGRTNAGVLYGPGTGTSDSILGVDTTGVPTALVSNGEGVVKESAMEHGGAKVVAALNAGWVPSSAFLHNMLPGYADGTTSVGGKVTRDQFLDQLRGIEGANYVFGGWPGPGKWETDCSGAQAKAANLIAYGDTETGGRFGTGNMADALAARGALPGLGGPDDYSVAWMIGGPA</sequence>
<dbReference type="Proteomes" id="UP000239874">
    <property type="component" value="Unassembled WGS sequence"/>
</dbReference>
<name>A0A2S6ACT8_9NOCA</name>
<feature type="domain" description="Phage tail tape measure protein" evidence="4">
    <location>
        <begin position="220"/>
        <end position="419"/>
    </location>
</feature>
<keyword evidence="3" id="KW-0472">Membrane</keyword>